<evidence type="ECO:0000256" key="1">
    <source>
        <dbReference type="SAM" id="Phobius"/>
    </source>
</evidence>
<keyword evidence="1" id="KW-0812">Transmembrane</keyword>
<dbReference type="PROSITE" id="PS51257">
    <property type="entry name" value="PROKAR_LIPOPROTEIN"/>
    <property type="match status" value="1"/>
</dbReference>
<dbReference type="Proteomes" id="UP000018227">
    <property type="component" value="Unassembled WGS sequence"/>
</dbReference>
<dbReference type="EMBL" id="ACIL03000016">
    <property type="protein sequence ID" value="ESL02536.1"/>
    <property type="molecule type" value="Genomic_DNA"/>
</dbReference>
<reference evidence="2 3" key="1">
    <citation type="submission" date="2013-06" db="EMBL/GenBank/DDBJ databases">
        <authorList>
            <person name="Weinstock G."/>
            <person name="Sodergren E."/>
            <person name="Clifton S."/>
            <person name="Fulton L."/>
            <person name="Fulton B."/>
            <person name="Courtney L."/>
            <person name="Fronick C."/>
            <person name="Harrison M."/>
            <person name="Strong C."/>
            <person name="Farmer C."/>
            <person name="Delahaunty K."/>
            <person name="Markovic C."/>
            <person name="Hall O."/>
            <person name="Minx P."/>
            <person name="Tomlinson C."/>
            <person name="Mitreva M."/>
            <person name="Nelson J."/>
            <person name="Hou S."/>
            <person name="Wollam A."/>
            <person name="Pepin K.H."/>
            <person name="Johnson M."/>
            <person name="Bhonagiri V."/>
            <person name="Nash W.E."/>
            <person name="Warren W."/>
            <person name="Chinwalla A."/>
            <person name="Mardis E.R."/>
            <person name="Wilson R.K."/>
        </authorList>
    </citation>
    <scope>NUCLEOTIDE SEQUENCE [LARGE SCALE GENOMIC DNA]</scope>
    <source>
        <strain evidence="2 3">ATCC 51271</strain>
    </source>
</reference>
<organism evidence="2 3">
    <name type="scientific">Catonella morbi ATCC 51271</name>
    <dbReference type="NCBI Taxonomy" id="592026"/>
    <lineage>
        <taxon>Bacteria</taxon>
        <taxon>Bacillati</taxon>
        <taxon>Bacillota</taxon>
        <taxon>Clostridia</taxon>
        <taxon>Lachnospirales</taxon>
        <taxon>Lachnospiraceae</taxon>
        <taxon>Catonella</taxon>
    </lineage>
</organism>
<keyword evidence="3" id="KW-1185">Reference proteome</keyword>
<name>V2Y4B3_9FIRM</name>
<dbReference type="HOGENOM" id="CLU_820723_0_0_9"/>
<feature type="transmembrane region" description="Helical" evidence="1">
    <location>
        <begin position="81"/>
        <end position="100"/>
    </location>
</feature>
<feature type="transmembrane region" description="Helical" evidence="1">
    <location>
        <begin position="6"/>
        <end position="27"/>
    </location>
</feature>
<keyword evidence="1" id="KW-1133">Transmembrane helix</keyword>
<sequence length="336" mass="37678">MARMIFIGLLAFFAIACIGIGFGMYYWMKRTMVDGHPIIDQPVNEQTRTDKMGIGELLVYVSLIVIAALLAISVMQEGGSGSAILAKAILLPAVMALFNARKRTGKAMLALVISFMIALFLMMANLLIGLPQKPPVLTINNVPISVTKTTVTDLLNSGFDIYIKRTDNPDVEYKELISSGSYEKYPANRSVMVEKGIRRSNSSIPYPNIIARNGVILGSMQLYGDEAKDMVLEDCKILSFILDEDCIAIAKENSISYKLNGMDLLSVLKKEKLKKKFGEHLWSVPDNKADMTQMFYGLKWGNNSSYLFWNEYYATICFDKEDHMTFFELFGEIARE</sequence>
<keyword evidence="1" id="KW-0472">Membrane</keyword>
<dbReference type="RefSeq" id="WP_023355518.1">
    <property type="nucleotide sequence ID" value="NZ_KI535369.1"/>
</dbReference>
<dbReference type="eggNOG" id="ENOG502Z8KH">
    <property type="taxonomic scope" value="Bacteria"/>
</dbReference>
<evidence type="ECO:0000313" key="2">
    <source>
        <dbReference type="EMBL" id="ESL02536.1"/>
    </source>
</evidence>
<protein>
    <submittedName>
        <fullName evidence="2">Uncharacterized protein</fullName>
    </submittedName>
</protein>
<proteinExistence type="predicted"/>
<dbReference type="OrthoDB" id="1551255at2"/>
<dbReference type="STRING" id="592026.GCWU0000282_002672"/>
<gene>
    <name evidence="2" type="ORF">GCWU0000282_002672</name>
</gene>
<feature type="transmembrane region" description="Helical" evidence="1">
    <location>
        <begin position="107"/>
        <end position="130"/>
    </location>
</feature>
<accession>V2Y4B3</accession>
<feature type="transmembrane region" description="Helical" evidence="1">
    <location>
        <begin position="57"/>
        <end position="75"/>
    </location>
</feature>
<dbReference type="AlphaFoldDB" id="V2Y4B3"/>
<evidence type="ECO:0000313" key="3">
    <source>
        <dbReference type="Proteomes" id="UP000018227"/>
    </source>
</evidence>
<comment type="caution">
    <text evidence="2">The sequence shown here is derived from an EMBL/GenBank/DDBJ whole genome shotgun (WGS) entry which is preliminary data.</text>
</comment>